<keyword evidence="2" id="KW-1185">Reference proteome</keyword>
<name>E2ZBR1_9FIRM</name>
<evidence type="ECO:0000313" key="2">
    <source>
        <dbReference type="Proteomes" id="UP000003195"/>
    </source>
</evidence>
<sequence>MLKNPVSLQLGNLILLFRIPILTHLFEEVIRPFNRLHYSIIKSVIQRLITNLSRFLSVEKYIMIHAINTY</sequence>
<dbReference type="STRING" id="706434.HMPREF9429_00893"/>
<protein>
    <submittedName>
        <fullName evidence="1">Uncharacterized protein</fullName>
    </submittedName>
</protein>
<gene>
    <name evidence="1" type="ORF">HMPREF9429_00893</name>
</gene>
<dbReference type="HOGENOM" id="CLU_2753150_0_0_9"/>
<dbReference type="AlphaFoldDB" id="E2ZBR1"/>
<comment type="caution">
    <text evidence="1">The sequence shown here is derived from an EMBL/GenBank/DDBJ whole genome shotgun (WGS) entry which is preliminary data.</text>
</comment>
<proteinExistence type="predicted"/>
<reference evidence="1 2" key="1">
    <citation type="submission" date="2010-08" db="EMBL/GenBank/DDBJ databases">
        <authorList>
            <person name="Weinstock G."/>
            <person name="Sodergren E."/>
            <person name="Clifton S."/>
            <person name="Fulton L."/>
            <person name="Fulton B."/>
            <person name="Courtney L."/>
            <person name="Fronick C."/>
            <person name="Harrison M."/>
            <person name="Strong C."/>
            <person name="Farmer C."/>
            <person name="Delahaunty K."/>
            <person name="Markovic C."/>
            <person name="Hall O."/>
            <person name="Minx P."/>
            <person name="Tomlinson C."/>
            <person name="Mitreva M."/>
            <person name="Hou S."/>
            <person name="Chen J."/>
            <person name="Wollam A."/>
            <person name="Pepin K.H."/>
            <person name="Johnson M."/>
            <person name="Bhonagiri V."/>
            <person name="Zhang X."/>
            <person name="Suruliraj S."/>
            <person name="Warren W."/>
            <person name="Chinwalla A."/>
            <person name="Mardis E.R."/>
            <person name="Wilson R.K."/>
        </authorList>
    </citation>
    <scope>NUCLEOTIDE SEQUENCE [LARGE SCALE GENOMIC DNA]</scope>
    <source>
        <strain evidence="1 2">F0359</strain>
    </source>
</reference>
<evidence type="ECO:0000313" key="1">
    <source>
        <dbReference type="EMBL" id="EFQ04289.1"/>
    </source>
</evidence>
<dbReference type="EMBL" id="AECS01000036">
    <property type="protein sequence ID" value="EFQ04289.1"/>
    <property type="molecule type" value="Genomic_DNA"/>
</dbReference>
<organism evidence="1 2">
    <name type="scientific">Megasphaera micronuciformis F0359</name>
    <dbReference type="NCBI Taxonomy" id="706434"/>
    <lineage>
        <taxon>Bacteria</taxon>
        <taxon>Bacillati</taxon>
        <taxon>Bacillota</taxon>
        <taxon>Negativicutes</taxon>
        <taxon>Veillonellales</taxon>
        <taxon>Veillonellaceae</taxon>
        <taxon>Megasphaera</taxon>
    </lineage>
</organism>
<accession>E2ZBR1</accession>
<dbReference type="Proteomes" id="UP000003195">
    <property type="component" value="Unassembled WGS sequence"/>
</dbReference>